<dbReference type="EMBL" id="WHOS01000112">
    <property type="protein sequence ID" value="NUB04433.1"/>
    <property type="molecule type" value="Genomic_DNA"/>
</dbReference>
<name>A0ABX2KRM2_9PROT</name>
<keyword evidence="2" id="KW-1185">Reference proteome</keyword>
<accession>A0ABX2KRM2</accession>
<protein>
    <submittedName>
        <fullName evidence="1">Uncharacterized protein</fullName>
    </submittedName>
</protein>
<comment type="caution">
    <text evidence="1">The sequence shown here is derived from an EMBL/GenBank/DDBJ whole genome shotgun (WGS) entry which is preliminary data.</text>
</comment>
<reference evidence="1 2" key="1">
    <citation type="submission" date="2019-10" db="EMBL/GenBank/DDBJ databases">
        <title>Genome sequence of Azospirillum melinis.</title>
        <authorList>
            <person name="Ambrosini A."/>
            <person name="Sant'Anna F.H."/>
            <person name="Cassan F.D."/>
            <person name="Souza E.M."/>
            <person name="Passaglia L.M.P."/>
        </authorList>
    </citation>
    <scope>NUCLEOTIDE SEQUENCE [LARGE SCALE GENOMIC DNA]</scope>
    <source>
        <strain evidence="1 2">TMCY0552</strain>
    </source>
</reference>
<dbReference type="RefSeq" id="WP_174475256.1">
    <property type="nucleotide sequence ID" value="NZ_JAGINN010000033.1"/>
</dbReference>
<proteinExistence type="predicted"/>
<sequence length="72" mass="7785">MEMYGIRGIPAGATIPTIAMRVQAPTAERALALAAARPIATGLRLEVIHIGGAQDEETVRYEGKWPWPDRAT</sequence>
<gene>
    <name evidence="1" type="ORF">GBZ48_35140</name>
</gene>
<organism evidence="1 2">
    <name type="scientific">Azospirillum melinis</name>
    <dbReference type="NCBI Taxonomy" id="328839"/>
    <lineage>
        <taxon>Bacteria</taxon>
        <taxon>Pseudomonadati</taxon>
        <taxon>Pseudomonadota</taxon>
        <taxon>Alphaproteobacteria</taxon>
        <taxon>Rhodospirillales</taxon>
        <taxon>Azospirillaceae</taxon>
        <taxon>Azospirillum</taxon>
    </lineage>
</organism>
<evidence type="ECO:0000313" key="2">
    <source>
        <dbReference type="Proteomes" id="UP000605086"/>
    </source>
</evidence>
<dbReference type="Proteomes" id="UP000605086">
    <property type="component" value="Unassembled WGS sequence"/>
</dbReference>
<evidence type="ECO:0000313" key="1">
    <source>
        <dbReference type="EMBL" id="NUB04433.1"/>
    </source>
</evidence>